<feature type="transmembrane region" description="Helical" evidence="7">
    <location>
        <begin position="71"/>
        <end position="90"/>
    </location>
</feature>
<feature type="domain" description="Bacterial sugar transferase" evidence="8">
    <location>
        <begin position="268"/>
        <end position="452"/>
    </location>
</feature>
<dbReference type="GO" id="GO:0016020">
    <property type="term" value="C:membrane"/>
    <property type="evidence" value="ECO:0007669"/>
    <property type="project" value="UniProtKB-SubCell"/>
</dbReference>
<proteinExistence type="inferred from homology"/>
<comment type="caution">
    <text evidence="9">The sequence shown here is derived from an EMBL/GenBank/DDBJ whole genome shotgun (WGS) entry which is preliminary data.</text>
</comment>
<evidence type="ECO:0000256" key="7">
    <source>
        <dbReference type="SAM" id="Phobius"/>
    </source>
</evidence>
<evidence type="ECO:0000259" key="8">
    <source>
        <dbReference type="Pfam" id="PF02397"/>
    </source>
</evidence>
<protein>
    <submittedName>
        <fullName evidence="9">Putative colanic acid biosynthesis UDP-glucose lipid carrier transferase</fullName>
    </submittedName>
</protein>
<dbReference type="AlphaFoldDB" id="A0A395JIK5"/>
<dbReference type="InParanoid" id="A0A395JIK5"/>
<accession>A0A395JIK5</accession>
<evidence type="ECO:0000256" key="2">
    <source>
        <dbReference type="ARBA" id="ARBA00006464"/>
    </source>
</evidence>
<feature type="transmembrane region" description="Helical" evidence="7">
    <location>
        <begin position="102"/>
        <end position="121"/>
    </location>
</feature>
<name>A0A395JIK5_9GAMM</name>
<evidence type="ECO:0000256" key="4">
    <source>
        <dbReference type="ARBA" id="ARBA00022692"/>
    </source>
</evidence>
<dbReference type="Proteomes" id="UP000253083">
    <property type="component" value="Unassembled WGS sequence"/>
</dbReference>
<dbReference type="InterPro" id="IPR017475">
    <property type="entry name" value="EPS_sugar_tfrase"/>
</dbReference>
<gene>
    <name evidence="9" type="ORF">DFR28_103328</name>
</gene>
<evidence type="ECO:0000256" key="5">
    <source>
        <dbReference type="ARBA" id="ARBA00022989"/>
    </source>
</evidence>
<feature type="transmembrane region" description="Helical" evidence="7">
    <location>
        <begin position="7"/>
        <end position="26"/>
    </location>
</feature>
<evidence type="ECO:0000256" key="3">
    <source>
        <dbReference type="ARBA" id="ARBA00022679"/>
    </source>
</evidence>
<dbReference type="EMBL" id="QNRT01000003">
    <property type="protein sequence ID" value="RBP49896.1"/>
    <property type="molecule type" value="Genomic_DNA"/>
</dbReference>
<keyword evidence="10" id="KW-1185">Reference proteome</keyword>
<evidence type="ECO:0000313" key="9">
    <source>
        <dbReference type="EMBL" id="RBP49896.1"/>
    </source>
</evidence>
<evidence type="ECO:0000256" key="6">
    <source>
        <dbReference type="ARBA" id="ARBA00023136"/>
    </source>
</evidence>
<keyword evidence="4 7" id="KW-0812">Transmembrane</keyword>
<organism evidence="9 10">
    <name type="scientific">Arenicella xantha</name>
    <dbReference type="NCBI Taxonomy" id="644221"/>
    <lineage>
        <taxon>Bacteria</taxon>
        <taxon>Pseudomonadati</taxon>
        <taxon>Pseudomonadota</taxon>
        <taxon>Gammaproteobacteria</taxon>
        <taxon>Arenicellales</taxon>
        <taxon>Arenicellaceae</taxon>
        <taxon>Arenicella</taxon>
    </lineage>
</organism>
<dbReference type="NCBIfam" id="TIGR03025">
    <property type="entry name" value="EPS_sugtrans"/>
    <property type="match status" value="1"/>
</dbReference>
<dbReference type="Pfam" id="PF02397">
    <property type="entry name" value="Bac_transf"/>
    <property type="match status" value="1"/>
</dbReference>
<comment type="similarity">
    <text evidence="2">Belongs to the bacterial sugar transferase family.</text>
</comment>
<keyword evidence="5 7" id="KW-1133">Transmembrane helix</keyword>
<reference evidence="9 10" key="1">
    <citation type="submission" date="2018-06" db="EMBL/GenBank/DDBJ databases">
        <title>Genomic Encyclopedia of Type Strains, Phase IV (KMG-IV): sequencing the most valuable type-strain genomes for metagenomic binning, comparative biology and taxonomic classification.</title>
        <authorList>
            <person name="Goeker M."/>
        </authorList>
    </citation>
    <scope>NUCLEOTIDE SEQUENCE [LARGE SCALE GENOMIC DNA]</scope>
    <source>
        <strain evidence="9 10">DSM 24032</strain>
    </source>
</reference>
<dbReference type="GO" id="GO:0016780">
    <property type="term" value="F:phosphotransferase activity, for other substituted phosphate groups"/>
    <property type="evidence" value="ECO:0007669"/>
    <property type="project" value="TreeGrafter"/>
</dbReference>
<comment type="subcellular location">
    <subcellularLocation>
        <location evidence="1">Membrane</location>
        <topology evidence="1">Multi-pass membrane protein</topology>
    </subcellularLocation>
</comment>
<evidence type="ECO:0000256" key="1">
    <source>
        <dbReference type="ARBA" id="ARBA00004141"/>
    </source>
</evidence>
<dbReference type="PANTHER" id="PTHR30576:SF0">
    <property type="entry name" value="UNDECAPRENYL-PHOSPHATE N-ACETYLGALACTOSAMINYL 1-PHOSPHATE TRANSFERASE-RELATED"/>
    <property type="match status" value="1"/>
</dbReference>
<dbReference type="Pfam" id="PF13727">
    <property type="entry name" value="CoA_binding_3"/>
    <property type="match status" value="1"/>
</dbReference>
<keyword evidence="6 7" id="KW-0472">Membrane</keyword>
<feature type="transmembrane region" description="Helical" evidence="7">
    <location>
        <begin position="274"/>
        <end position="294"/>
    </location>
</feature>
<dbReference type="OrthoDB" id="9808602at2"/>
<dbReference type="PANTHER" id="PTHR30576">
    <property type="entry name" value="COLANIC BIOSYNTHESIS UDP-GLUCOSE LIPID CARRIER TRANSFERASE"/>
    <property type="match status" value="1"/>
</dbReference>
<dbReference type="RefSeq" id="WP_113954883.1">
    <property type="nucleotide sequence ID" value="NZ_QNRT01000003.1"/>
</dbReference>
<evidence type="ECO:0000313" key="10">
    <source>
        <dbReference type="Proteomes" id="UP000253083"/>
    </source>
</evidence>
<feature type="transmembrane region" description="Helical" evidence="7">
    <location>
        <begin position="38"/>
        <end position="59"/>
    </location>
</feature>
<sequence length="458" mass="51122">MRTISTPYYKTLDLFAIIFAAVLAYWLRFGEFRLATDYILPTTIYALSASYSLAISGFYGDTNSGLSSRKLTAVISAIAIAVLITTTMMYLTKTGQSFSRIWFIGTVAISLSAILSSRLILARMFSTSLGRQAIVIIGGNQTAIKAEEKLSSQAAANQGITLLRRFDVLKESDPKDAIRKSVDFIREHSSHSKRSIPVSEVWLTADVFSNQPIAEFELLISDVSATVVYIPEMPLLAGFDIRKVDSVMGVPTLNSGHRKSRKVNIFFKYLEDKVGATILLLAALPVMTIIAILIKLDSKGPTLFTQPRHGFAGKKFNVFKFRTMYFSGGNEVFRQAVTDDARITKFGKWLRRTSLDELPQLINVLNGTMSLVGPRPHPVELNHDFRHKIDQYMARHSVKPGITGLAQVNGYRGETSTQEMMENRIKCDLDYVQNWSVLLDIKILFATIKHILVTDKAV</sequence>
<keyword evidence="3 9" id="KW-0808">Transferase</keyword>
<dbReference type="InterPro" id="IPR003362">
    <property type="entry name" value="Bact_transf"/>
</dbReference>